<comment type="similarity">
    <text evidence="3">Belongs to the hyi family.</text>
</comment>
<dbReference type="EC" id="5.1.3.30" evidence="10"/>
<reference evidence="13 14" key="1">
    <citation type="submission" date="2016-05" db="EMBL/GenBank/DDBJ databases">
        <authorList>
            <person name="Lavstsen T."/>
            <person name="Jespersen J.S."/>
        </authorList>
    </citation>
    <scope>NUCLEOTIDE SEQUENCE [LARGE SCALE GENOMIC DNA]</scope>
    <source>
        <strain evidence="13 14">KCJ1736</strain>
    </source>
</reference>
<comment type="catalytic activity">
    <reaction evidence="9">
        <text>D-allulose = keto-D-fructose</text>
        <dbReference type="Rhea" id="RHEA:42360"/>
        <dbReference type="ChEBI" id="CHEBI:27605"/>
        <dbReference type="ChEBI" id="CHEBI:48095"/>
        <dbReference type="EC" id="5.1.3.30"/>
    </reaction>
</comment>
<keyword evidence="6" id="KW-0464">Manganese</keyword>
<evidence type="ECO:0000259" key="12">
    <source>
        <dbReference type="Pfam" id="PF01261"/>
    </source>
</evidence>
<dbReference type="EMBL" id="LXPS01000041">
    <property type="protein sequence ID" value="OAE36314.1"/>
    <property type="molecule type" value="Genomic_DNA"/>
</dbReference>
<gene>
    <name evidence="13" type="ORF">A7J57_07060</name>
</gene>
<evidence type="ECO:0000313" key="13">
    <source>
        <dbReference type="EMBL" id="OAE36314.1"/>
    </source>
</evidence>
<evidence type="ECO:0000256" key="9">
    <source>
        <dbReference type="ARBA" id="ARBA00052403"/>
    </source>
</evidence>
<protein>
    <recommendedName>
        <fullName evidence="11">D-psicose 3-epimerase</fullName>
        <ecNumber evidence="10">5.1.3.30</ecNumber>
    </recommendedName>
</protein>
<organism evidence="13 14">
    <name type="scientific">Agrobacterium tumefaciens</name>
    <dbReference type="NCBI Taxonomy" id="358"/>
    <lineage>
        <taxon>Bacteria</taxon>
        <taxon>Pseudomonadati</taxon>
        <taxon>Pseudomonadota</taxon>
        <taxon>Alphaproteobacteria</taxon>
        <taxon>Hyphomicrobiales</taxon>
        <taxon>Rhizobiaceae</taxon>
        <taxon>Rhizobium/Agrobacterium group</taxon>
        <taxon>Agrobacterium</taxon>
        <taxon>Agrobacterium tumefaciens complex</taxon>
    </lineage>
</organism>
<evidence type="ECO:0000256" key="5">
    <source>
        <dbReference type="ARBA" id="ARBA00022723"/>
    </source>
</evidence>
<dbReference type="InterPro" id="IPR036237">
    <property type="entry name" value="Xyl_isomerase-like_sf"/>
</dbReference>
<dbReference type="Gene3D" id="3.20.20.150">
    <property type="entry name" value="Divalent-metal-dependent TIM barrel enzymes"/>
    <property type="match status" value="1"/>
</dbReference>
<comment type="subunit">
    <text evidence="4">Homotetramer.</text>
</comment>
<evidence type="ECO:0000256" key="3">
    <source>
        <dbReference type="ARBA" id="ARBA00005962"/>
    </source>
</evidence>
<accession>A0A176WU13</accession>
<dbReference type="GO" id="GO:0030145">
    <property type="term" value="F:manganese ion binding"/>
    <property type="evidence" value="ECO:0007669"/>
    <property type="project" value="UniProtKB-ARBA"/>
</dbReference>
<evidence type="ECO:0000256" key="8">
    <source>
        <dbReference type="ARBA" id="ARBA00023285"/>
    </source>
</evidence>
<evidence type="ECO:0000256" key="7">
    <source>
        <dbReference type="ARBA" id="ARBA00023235"/>
    </source>
</evidence>
<evidence type="ECO:0000256" key="2">
    <source>
        <dbReference type="ARBA" id="ARBA00001941"/>
    </source>
</evidence>
<dbReference type="PANTHER" id="PTHR12110">
    <property type="entry name" value="HYDROXYPYRUVATE ISOMERASE"/>
    <property type="match status" value="1"/>
</dbReference>
<evidence type="ECO:0000256" key="1">
    <source>
        <dbReference type="ARBA" id="ARBA00001936"/>
    </source>
</evidence>
<proteinExistence type="inferred from homology"/>
<comment type="caution">
    <text evidence="13">The sequence shown here is derived from an EMBL/GenBank/DDBJ whole genome shotgun (WGS) entry which is preliminary data.</text>
</comment>
<evidence type="ECO:0000256" key="11">
    <source>
        <dbReference type="ARBA" id="ARBA00074544"/>
    </source>
</evidence>
<evidence type="ECO:0000256" key="4">
    <source>
        <dbReference type="ARBA" id="ARBA00011881"/>
    </source>
</evidence>
<keyword evidence="8" id="KW-0170">Cobalt</keyword>
<name>A0A176WU13_AGRTU</name>
<dbReference type="Proteomes" id="UP000077098">
    <property type="component" value="Unassembled WGS sequence"/>
</dbReference>
<dbReference type="SMR" id="A0A176WU13"/>
<sequence>MKHGIYYSYWEHEWSAKFGPYIEKVAKLGFDIIEVAAHHINEYSDAELATIRQSARDNGIMLTAGIGPSKTKNLSSEDASVRAAGKAFFERTLSNVAKLDIRTIGGALHSYWPIDYSQPVDKAGDYARGVEGINGIADFANDLGINLCIEVLNRFENHVLNTAAEGVTFVKDVGKNNVKVMLDTFHMNIEEDSFGEAIRTAGPLLGHFHTGESNRRVPGKGRMPWNEIGQALREINYSGAVVMEPFVKTGGTIGSDIKVWRDLSEGADIAKMDEDARNSLAFSRFVLGG</sequence>
<dbReference type="GO" id="GO:0050897">
    <property type="term" value="F:cobalt ion binding"/>
    <property type="evidence" value="ECO:0007669"/>
    <property type="project" value="UniProtKB-ARBA"/>
</dbReference>
<keyword evidence="5" id="KW-0479">Metal-binding</keyword>
<dbReference type="GO" id="GO:0016857">
    <property type="term" value="F:racemase and epimerase activity, acting on carbohydrates and derivatives"/>
    <property type="evidence" value="ECO:0007669"/>
    <property type="project" value="UniProtKB-ARBA"/>
</dbReference>
<comment type="cofactor">
    <cofactor evidence="1">
        <name>Mn(2+)</name>
        <dbReference type="ChEBI" id="CHEBI:29035"/>
    </cofactor>
</comment>
<dbReference type="PANTHER" id="PTHR12110:SF41">
    <property type="entry name" value="INOSOSE DEHYDRATASE"/>
    <property type="match status" value="1"/>
</dbReference>
<dbReference type="FunFam" id="3.20.20.150:FF:000022">
    <property type="entry name" value="D-psicose 3-epimerase"/>
    <property type="match status" value="1"/>
</dbReference>
<keyword evidence="7" id="KW-0413">Isomerase</keyword>
<comment type="cofactor">
    <cofactor evidence="2">
        <name>Co(2+)</name>
        <dbReference type="ChEBI" id="CHEBI:48828"/>
    </cofactor>
</comment>
<dbReference type="InterPro" id="IPR050312">
    <property type="entry name" value="IolE/XylAMocC-like"/>
</dbReference>
<evidence type="ECO:0000256" key="10">
    <source>
        <dbReference type="ARBA" id="ARBA00066360"/>
    </source>
</evidence>
<dbReference type="Pfam" id="PF01261">
    <property type="entry name" value="AP_endonuc_2"/>
    <property type="match status" value="1"/>
</dbReference>
<dbReference type="SUPFAM" id="SSF51658">
    <property type="entry name" value="Xylose isomerase-like"/>
    <property type="match status" value="1"/>
</dbReference>
<feature type="domain" description="Xylose isomerase-like TIM barrel" evidence="12">
    <location>
        <begin position="22"/>
        <end position="260"/>
    </location>
</feature>
<dbReference type="AlphaFoldDB" id="A0A176WU13"/>
<dbReference type="InterPro" id="IPR013022">
    <property type="entry name" value="Xyl_isomerase-like_TIM-brl"/>
</dbReference>
<dbReference type="RefSeq" id="WP_063951724.1">
    <property type="nucleotide sequence ID" value="NZ_LXPS01000041.1"/>
</dbReference>
<evidence type="ECO:0000313" key="14">
    <source>
        <dbReference type="Proteomes" id="UP000077098"/>
    </source>
</evidence>
<evidence type="ECO:0000256" key="6">
    <source>
        <dbReference type="ARBA" id="ARBA00023211"/>
    </source>
</evidence>